<dbReference type="PANTHER" id="PTHR34135:SF2">
    <property type="entry name" value="LYSOZYME"/>
    <property type="match status" value="1"/>
</dbReference>
<dbReference type="Pfam" id="PF01183">
    <property type="entry name" value="Glyco_hydro_25"/>
    <property type="match status" value="1"/>
</dbReference>
<reference evidence="4 5" key="1">
    <citation type="submission" date="2017-04" db="EMBL/GenBank/DDBJ databases">
        <authorList>
            <person name="Afonso C.L."/>
            <person name="Miller P.J."/>
            <person name="Scott M.A."/>
            <person name="Spackman E."/>
            <person name="Goraichik I."/>
            <person name="Dimitrov K.M."/>
            <person name="Suarez D.L."/>
            <person name="Swayne D.E."/>
        </authorList>
    </citation>
    <scope>NUCLEOTIDE SEQUENCE [LARGE SCALE GENOMIC DNA]</scope>
    <source>
        <strain evidence="4 5">DSM 43828</strain>
    </source>
</reference>
<evidence type="ECO:0000256" key="3">
    <source>
        <dbReference type="ARBA" id="ARBA00023295"/>
    </source>
</evidence>
<dbReference type="SUPFAM" id="SSF51445">
    <property type="entry name" value="(Trans)glycosidases"/>
    <property type="match status" value="1"/>
</dbReference>
<evidence type="ECO:0000256" key="2">
    <source>
        <dbReference type="ARBA" id="ARBA00022801"/>
    </source>
</evidence>
<dbReference type="InterPro" id="IPR002053">
    <property type="entry name" value="Glyco_hydro_25"/>
</dbReference>
<keyword evidence="3" id="KW-0326">Glycosidase</keyword>
<dbReference type="GO" id="GO:0016998">
    <property type="term" value="P:cell wall macromolecule catabolic process"/>
    <property type="evidence" value="ECO:0007669"/>
    <property type="project" value="InterPro"/>
</dbReference>
<dbReference type="InterPro" id="IPR017853">
    <property type="entry name" value="GH"/>
</dbReference>
<protein>
    <submittedName>
        <fullName evidence="4">Glycosyl hydrolases family 25</fullName>
    </submittedName>
</protein>
<dbReference type="Proteomes" id="UP000192674">
    <property type="component" value="Unassembled WGS sequence"/>
</dbReference>
<evidence type="ECO:0000256" key="1">
    <source>
        <dbReference type="ARBA" id="ARBA00010646"/>
    </source>
</evidence>
<gene>
    <name evidence="4" type="ORF">SAMN05661093_01030</name>
</gene>
<dbReference type="PROSITE" id="PS51904">
    <property type="entry name" value="GLYCOSYL_HYDROL_F25_2"/>
    <property type="match status" value="1"/>
</dbReference>
<dbReference type="SMART" id="SM00641">
    <property type="entry name" value="Glyco_25"/>
    <property type="match status" value="1"/>
</dbReference>
<keyword evidence="2 4" id="KW-0378">Hydrolase</keyword>
<dbReference type="GO" id="GO:0016052">
    <property type="term" value="P:carbohydrate catabolic process"/>
    <property type="evidence" value="ECO:0007669"/>
    <property type="project" value="TreeGrafter"/>
</dbReference>
<dbReference type="PANTHER" id="PTHR34135">
    <property type="entry name" value="LYSOZYME"/>
    <property type="match status" value="1"/>
</dbReference>
<accession>A0A1Y5X099</accession>
<dbReference type="EMBL" id="FWXV01000001">
    <property type="protein sequence ID" value="SMC62853.1"/>
    <property type="molecule type" value="Genomic_DNA"/>
</dbReference>
<evidence type="ECO:0000313" key="4">
    <source>
        <dbReference type="EMBL" id="SMC62853.1"/>
    </source>
</evidence>
<comment type="similarity">
    <text evidence="1">Belongs to the glycosyl hydrolase 25 family.</text>
</comment>
<keyword evidence="5" id="KW-1185">Reference proteome</keyword>
<evidence type="ECO:0000313" key="5">
    <source>
        <dbReference type="Proteomes" id="UP000192674"/>
    </source>
</evidence>
<dbReference type="AlphaFoldDB" id="A0A1Y5X099"/>
<dbReference type="Gene3D" id="3.20.20.80">
    <property type="entry name" value="Glycosidases"/>
    <property type="match status" value="1"/>
</dbReference>
<dbReference type="OrthoDB" id="3599513at2"/>
<dbReference type="InterPro" id="IPR018077">
    <property type="entry name" value="Glyco_hydro_fam25_subgr"/>
</dbReference>
<dbReference type="GO" id="GO:0009253">
    <property type="term" value="P:peptidoglycan catabolic process"/>
    <property type="evidence" value="ECO:0007669"/>
    <property type="project" value="InterPro"/>
</dbReference>
<name>A0A1Y5X099_KIBAR</name>
<proteinExistence type="inferred from homology"/>
<organism evidence="4 5">
    <name type="scientific">Kibdelosporangium aridum</name>
    <dbReference type="NCBI Taxonomy" id="2030"/>
    <lineage>
        <taxon>Bacteria</taxon>
        <taxon>Bacillati</taxon>
        <taxon>Actinomycetota</taxon>
        <taxon>Actinomycetes</taxon>
        <taxon>Pseudonocardiales</taxon>
        <taxon>Pseudonocardiaceae</taxon>
        <taxon>Kibdelosporangium</taxon>
    </lineage>
</organism>
<dbReference type="CDD" id="cd00599">
    <property type="entry name" value="GH25_muramidase"/>
    <property type="match status" value="1"/>
</dbReference>
<sequence length="306" mass="33297">MALGIDIYRYQTVTDWNAVRSAGVSFVYVKGSDGGGPALVRADAQVRGAQSVDLPVGLYHYAQLSPSPEAQANVLTAEVRRLDATGLPPALDLEDPHRPGPAARDFAFRFLNQLRANGFQSVTLYANTSMLTGINADTIGVPNTIVWAAQYGPNDGRRHPLRYNGRANIHQYTSVGGVPGISGQVDLNESLTELPGADMPLTQDDINRVANAVWEQHRPLLHDWSVMNPMWVWLVGANMGAWEAATRPFPPPPNPEEAVQKLAEAIAVPLREELSQRNGEPDADAIAVAIARRFVPTEPRPTDQQT</sequence>
<dbReference type="GO" id="GO:0003796">
    <property type="term" value="F:lysozyme activity"/>
    <property type="evidence" value="ECO:0007669"/>
    <property type="project" value="InterPro"/>
</dbReference>
<dbReference type="RefSeq" id="WP_160096329.1">
    <property type="nucleotide sequence ID" value="NZ_FWXV01000001.1"/>
</dbReference>